<evidence type="ECO:0000256" key="13">
    <source>
        <dbReference type="SAM" id="Phobius"/>
    </source>
</evidence>
<feature type="transmembrane region" description="Helical" evidence="13">
    <location>
        <begin position="20"/>
        <end position="38"/>
    </location>
</feature>
<evidence type="ECO:0000256" key="4">
    <source>
        <dbReference type="ARBA" id="ARBA00022519"/>
    </source>
</evidence>
<evidence type="ECO:0000256" key="12">
    <source>
        <dbReference type="ARBA" id="ARBA00023316"/>
    </source>
</evidence>
<keyword evidence="16" id="KW-0121">Carboxypeptidase</keyword>
<dbReference type="InterPro" id="IPR017790">
    <property type="entry name" value="Penicillin-binding_protein_2"/>
</dbReference>
<keyword evidence="9" id="KW-0573">Peptidoglycan synthesis</keyword>
<dbReference type="NCBIfam" id="TIGR03423">
    <property type="entry name" value="pbp2_mrdA"/>
    <property type="match status" value="1"/>
</dbReference>
<evidence type="ECO:0000256" key="6">
    <source>
        <dbReference type="ARBA" id="ARBA00022692"/>
    </source>
</evidence>
<keyword evidence="11 13" id="KW-0472">Membrane</keyword>
<keyword evidence="7 16" id="KW-0378">Hydrolase</keyword>
<dbReference type="GO" id="GO:0008658">
    <property type="term" value="F:penicillin binding"/>
    <property type="evidence" value="ECO:0007669"/>
    <property type="project" value="InterPro"/>
</dbReference>
<dbReference type="EMBL" id="UOGC01000115">
    <property type="protein sequence ID" value="VAX21131.1"/>
    <property type="molecule type" value="Genomic_DNA"/>
</dbReference>
<dbReference type="InterPro" id="IPR001460">
    <property type="entry name" value="PCN-bd_Tpept"/>
</dbReference>
<dbReference type="SUPFAM" id="SSF56601">
    <property type="entry name" value="beta-lactamase/transpeptidase-like"/>
    <property type="match status" value="1"/>
</dbReference>
<sequence length="614" mass="68957">MFKQRSGSGVFLGKIRRRVFIFSILLVGCLMLISMRLWHLQVLQHEILAGKSENNRIRQIRTDGLRGRILDRNGIPLVDSRPSFQVSLIPEDVKDMEWTLDFLEKEISIDKQAVREAIKKTRSFNKVTLKRDISRKEVAFIEERRIDLPGVFLEVKAARNYENGDMAAHILGYLGAISQKQYDKSSPEIYSRDDFIGQYGVEKVFEKTLRGGKGFKRIEVDAAGRELRNLATKHPESGKDIHLTLDYETQKAAEEAFGDKMGAAIAIDPDTGEVLAFVSKPSFNPNDFAFGIRTDNWKKLLADEFHPLQERPTQGQYPPGSTFKIIMAAAALEEGIITPETKFYCPGHYRLGKRSYRCWKKGGHGSVDVHTALVRSCDVFFYNVGIKLGINKIAEYSRKFGLGVKTGIELTGEKPGLTPTKEWKLRAKKERWIKGETVSCSIGQGFVLATPIQLARMVAMVANGGRLITPTIIKKDGQKKTKGVRTSLKKETLDIIGLALRGVVAEKHGTAWRLRKGKYTYAGKTGTAQVVKMKQNEKWEHEKMQIKHRDHAWFVSYAPFDNPKIAVAVIAEHAGHGGSMAAPVAQKIMDTYLSKLEKAGIIEPPIKDEGQKTE</sequence>
<feature type="domain" description="Penicillin-binding protein transpeptidase" evidence="14">
    <location>
        <begin position="262"/>
        <end position="590"/>
    </location>
</feature>
<evidence type="ECO:0000313" key="16">
    <source>
        <dbReference type="EMBL" id="VAX21131.1"/>
    </source>
</evidence>
<evidence type="ECO:0000256" key="11">
    <source>
        <dbReference type="ARBA" id="ARBA00023136"/>
    </source>
</evidence>
<evidence type="ECO:0000259" key="15">
    <source>
        <dbReference type="Pfam" id="PF03717"/>
    </source>
</evidence>
<accession>A0A3B1C314</accession>
<dbReference type="Gene3D" id="3.90.1310.10">
    <property type="entry name" value="Penicillin-binding protein 2a (Domain 2)"/>
    <property type="match status" value="1"/>
</dbReference>
<keyword evidence="6 13" id="KW-0812">Transmembrane</keyword>
<dbReference type="Pfam" id="PF00905">
    <property type="entry name" value="Transpeptidase"/>
    <property type="match status" value="1"/>
</dbReference>
<organism evidence="16">
    <name type="scientific">hydrothermal vent metagenome</name>
    <dbReference type="NCBI Taxonomy" id="652676"/>
    <lineage>
        <taxon>unclassified sequences</taxon>
        <taxon>metagenomes</taxon>
        <taxon>ecological metagenomes</taxon>
    </lineage>
</organism>
<name>A0A3B1C314_9ZZZZ</name>
<dbReference type="PANTHER" id="PTHR30627">
    <property type="entry name" value="PEPTIDOGLYCAN D,D-TRANSPEPTIDASE"/>
    <property type="match status" value="1"/>
</dbReference>
<dbReference type="PROSITE" id="PS51257">
    <property type="entry name" value="PROKAR_LIPOPROTEIN"/>
    <property type="match status" value="1"/>
</dbReference>
<evidence type="ECO:0000256" key="7">
    <source>
        <dbReference type="ARBA" id="ARBA00022801"/>
    </source>
</evidence>
<dbReference type="InterPro" id="IPR012338">
    <property type="entry name" value="Beta-lactam/transpept-like"/>
</dbReference>
<feature type="domain" description="Penicillin-binding protein dimerisation" evidence="15">
    <location>
        <begin position="63"/>
        <end position="230"/>
    </location>
</feature>
<dbReference type="GO" id="GO:0005886">
    <property type="term" value="C:plasma membrane"/>
    <property type="evidence" value="ECO:0007669"/>
    <property type="project" value="UniProtKB-SubCell"/>
</dbReference>
<comment type="subcellular location">
    <subcellularLocation>
        <location evidence="2">Cell membrane</location>
    </subcellularLocation>
    <subcellularLocation>
        <location evidence="1">Membrane</location>
        <topology evidence="1">Single-pass membrane protein</topology>
    </subcellularLocation>
</comment>
<dbReference type="GO" id="GO:0071972">
    <property type="term" value="F:peptidoglycan L,D-transpeptidase activity"/>
    <property type="evidence" value="ECO:0007669"/>
    <property type="project" value="TreeGrafter"/>
</dbReference>
<dbReference type="GO" id="GO:0009252">
    <property type="term" value="P:peptidoglycan biosynthetic process"/>
    <property type="evidence" value="ECO:0007669"/>
    <property type="project" value="UniProtKB-KW"/>
</dbReference>
<evidence type="ECO:0000256" key="5">
    <source>
        <dbReference type="ARBA" id="ARBA00022670"/>
    </source>
</evidence>
<dbReference type="Gene3D" id="3.40.710.10">
    <property type="entry name" value="DD-peptidase/beta-lactamase superfamily"/>
    <property type="match status" value="1"/>
</dbReference>
<dbReference type="GO" id="GO:0008360">
    <property type="term" value="P:regulation of cell shape"/>
    <property type="evidence" value="ECO:0007669"/>
    <property type="project" value="UniProtKB-KW"/>
</dbReference>
<keyword evidence="3" id="KW-1003">Cell membrane</keyword>
<evidence type="ECO:0000256" key="2">
    <source>
        <dbReference type="ARBA" id="ARBA00004236"/>
    </source>
</evidence>
<keyword evidence="5" id="KW-0645">Protease</keyword>
<proteinExistence type="predicted"/>
<dbReference type="AlphaFoldDB" id="A0A3B1C314"/>
<dbReference type="InterPro" id="IPR036138">
    <property type="entry name" value="PBP_dimer_sf"/>
</dbReference>
<dbReference type="GO" id="GO:0009002">
    <property type="term" value="F:serine-type D-Ala-D-Ala carboxypeptidase activity"/>
    <property type="evidence" value="ECO:0007669"/>
    <property type="project" value="UniProtKB-EC"/>
</dbReference>
<dbReference type="SUPFAM" id="SSF56519">
    <property type="entry name" value="Penicillin binding protein dimerisation domain"/>
    <property type="match status" value="1"/>
</dbReference>
<reference evidence="16" key="1">
    <citation type="submission" date="2018-06" db="EMBL/GenBank/DDBJ databases">
        <authorList>
            <person name="Zhirakovskaya E."/>
        </authorList>
    </citation>
    <scope>NUCLEOTIDE SEQUENCE</scope>
</reference>
<dbReference type="EC" id="3.4.16.4" evidence="16"/>
<keyword evidence="4" id="KW-0997">Cell inner membrane</keyword>
<dbReference type="Gene3D" id="3.30.1390.30">
    <property type="entry name" value="Penicillin-binding protein 2a, domain 3"/>
    <property type="match status" value="1"/>
</dbReference>
<evidence type="ECO:0000256" key="10">
    <source>
        <dbReference type="ARBA" id="ARBA00022989"/>
    </source>
</evidence>
<keyword evidence="10 13" id="KW-1133">Transmembrane helix</keyword>
<dbReference type="GO" id="GO:0006508">
    <property type="term" value="P:proteolysis"/>
    <property type="evidence" value="ECO:0007669"/>
    <property type="project" value="UniProtKB-KW"/>
</dbReference>
<dbReference type="PANTHER" id="PTHR30627:SF2">
    <property type="entry name" value="PEPTIDOGLYCAN D,D-TRANSPEPTIDASE MRDA"/>
    <property type="match status" value="1"/>
</dbReference>
<protein>
    <submittedName>
        <fullName evidence="16">Peptidoglycan D,D-transpeptidase MrdA</fullName>
        <ecNumber evidence="16">3.4.16.4</ecNumber>
    </submittedName>
</protein>
<keyword evidence="12" id="KW-0961">Cell wall biogenesis/degradation</keyword>
<evidence type="ECO:0000256" key="1">
    <source>
        <dbReference type="ARBA" id="ARBA00004167"/>
    </source>
</evidence>
<dbReference type="InterPro" id="IPR050515">
    <property type="entry name" value="Beta-lactam/transpept"/>
</dbReference>
<evidence type="ECO:0000256" key="8">
    <source>
        <dbReference type="ARBA" id="ARBA00022960"/>
    </source>
</evidence>
<evidence type="ECO:0000259" key="14">
    <source>
        <dbReference type="Pfam" id="PF00905"/>
    </source>
</evidence>
<gene>
    <name evidence="16" type="ORF">MNBD_NITROSPINAE01-1822</name>
</gene>
<evidence type="ECO:0000256" key="3">
    <source>
        <dbReference type="ARBA" id="ARBA00022475"/>
    </source>
</evidence>
<dbReference type="InterPro" id="IPR005311">
    <property type="entry name" value="PBP_dimer"/>
</dbReference>
<dbReference type="FunFam" id="3.40.710.10:FF:000024">
    <property type="entry name" value="Penicillin-binding protein 2"/>
    <property type="match status" value="1"/>
</dbReference>
<evidence type="ECO:0000256" key="9">
    <source>
        <dbReference type="ARBA" id="ARBA00022984"/>
    </source>
</evidence>
<dbReference type="Pfam" id="PF03717">
    <property type="entry name" value="PBP_dimer"/>
    <property type="match status" value="1"/>
</dbReference>
<keyword evidence="8" id="KW-0133">Cell shape</keyword>
<dbReference type="GO" id="GO:0071555">
    <property type="term" value="P:cell wall organization"/>
    <property type="evidence" value="ECO:0007669"/>
    <property type="project" value="UniProtKB-KW"/>
</dbReference>